<name>A0A0F7SS88_PHARH</name>
<evidence type="ECO:0000256" key="1">
    <source>
        <dbReference type="SAM" id="SignalP"/>
    </source>
</evidence>
<reference evidence="2" key="1">
    <citation type="submission" date="2014-08" db="EMBL/GenBank/DDBJ databases">
        <authorList>
            <person name="Sharma Rahul"/>
            <person name="Thines Marco"/>
        </authorList>
    </citation>
    <scope>NUCLEOTIDE SEQUENCE</scope>
</reference>
<accession>A0A0F7SS88</accession>
<protein>
    <submittedName>
        <fullName evidence="2">Uncharacterized protein</fullName>
    </submittedName>
</protein>
<dbReference type="EMBL" id="LN483142">
    <property type="protein sequence ID" value="CED83395.1"/>
    <property type="molecule type" value="Genomic_DNA"/>
</dbReference>
<dbReference type="AlphaFoldDB" id="A0A0F7SS88"/>
<proteinExistence type="predicted"/>
<sequence length="166" mass="17116">MLTLSICCIVLLPGGAICAVQAAPTGTTNENGKRFALPSGSVCSYQCPTLSSIPDDSDQRTSYPPDGITGAPYGTTGTTCTYNYKRTVPAACLYTRSTSVLNSSSSSNLACPSTLTSSGDCPASATYSGTPVKLLSWTATTKYKTCNFPGDTYDASGTCSYTNSNG</sequence>
<keyword evidence="1" id="KW-0732">Signal</keyword>
<feature type="signal peptide" evidence="1">
    <location>
        <begin position="1"/>
        <end position="22"/>
    </location>
</feature>
<organism evidence="2">
    <name type="scientific">Phaffia rhodozyma</name>
    <name type="common">Yeast</name>
    <name type="synonym">Xanthophyllomyces dendrorhous</name>
    <dbReference type="NCBI Taxonomy" id="264483"/>
    <lineage>
        <taxon>Eukaryota</taxon>
        <taxon>Fungi</taxon>
        <taxon>Dikarya</taxon>
        <taxon>Basidiomycota</taxon>
        <taxon>Agaricomycotina</taxon>
        <taxon>Tremellomycetes</taxon>
        <taxon>Cystofilobasidiales</taxon>
        <taxon>Mrakiaceae</taxon>
        <taxon>Phaffia</taxon>
    </lineage>
</organism>
<feature type="chain" id="PRO_5002522041" evidence="1">
    <location>
        <begin position="23"/>
        <end position="166"/>
    </location>
</feature>
<evidence type="ECO:0000313" key="2">
    <source>
        <dbReference type="EMBL" id="CED83395.1"/>
    </source>
</evidence>